<sequence>MPSCYGLLRSTAPKPVWLHVLASMVALLEQKYVVSRRITRRDSHLKKIFMSLAMQLALREVQRYSQQGVWQASTAPVVAEVVQDLFVETERGIGFGKISVKNGKLGVLKPEQYDFDNASANAQEAGFRGNATRREKKLHQAVFSRVSFEAVFSVDAVQTRVDNRGSSGCTSSPSILPLRWQAGEEKSSAAPFRTSECDDKPVRGSERGSVRPAGNEARLFKLLHAAIQSSRQQKELFPDTHFQQATNTWDDLPVLRALGPLQEGDLEKALSPKYPYYAHLLTLTFVAGKQIRVSLQGALPDALTRQPLFPSITTCHEGSSFRLLRGASATFHSCAPPQKEGPYLGQDWVASSILRECDQYLEGGSPRSAASIHAWQVTAKSISKNDSVGVIERTLSQ</sequence>
<accession>A0A1L7WFV2</accession>
<protein>
    <submittedName>
        <fullName evidence="2">Uncharacterized protein</fullName>
    </submittedName>
</protein>
<name>A0A1L7WFV2_9HELO</name>
<feature type="region of interest" description="Disordered" evidence="1">
    <location>
        <begin position="186"/>
        <end position="211"/>
    </location>
</feature>
<dbReference type="EMBL" id="FJOG01000002">
    <property type="protein sequence ID" value="CZR51638.1"/>
    <property type="molecule type" value="Genomic_DNA"/>
</dbReference>
<keyword evidence="3" id="KW-1185">Reference proteome</keyword>
<proteinExistence type="predicted"/>
<organism evidence="2 3">
    <name type="scientific">Phialocephala subalpina</name>
    <dbReference type="NCBI Taxonomy" id="576137"/>
    <lineage>
        <taxon>Eukaryota</taxon>
        <taxon>Fungi</taxon>
        <taxon>Dikarya</taxon>
        <taxon>Ascomycota</taxon>
        <taxon>Pezizomycotina</taxon>
        <taxon>Leotiomycetes</taxon>
        <taxon>Helotiales</taxon>
        <taxon>Mollisiaceae</taxon>
        <taxon>Phialocephala</taxon>
        <taxon>Phialocephala fortinii species complex</taxon>
    </lineage>
</organism>
<dbReference type="Proteomes" id="UP000184330">
    <property type="component" value="Unassembled WGS sequence"/>
</dbReference>
<feature type="compositionally biased region" description="Basic and acidic residues" evidence="1">
    <location>
        <begin position="195"/>
        <end position="209"/>
    </location>
</feature>
<gene>
    <name evidence="2" type="ORF">PAC_01515</name>
</gene>
<evidence type="ECO:0000313" key="2">
    <source>
        <dbReference type="EMBL" id="CZR51638.1"/>
    </source>
</evidence>
<reference evidence="2 3" key="1">
    <citation type="submission" date="2016-03" db="EMBL/GenBank/DDBJ databases">
        <authorList>
            <person name="Ploux O."/>
        </authorList>
    </citation>
    <scope>NUCLEOTIDE SEQUENCE [LARGE SCALE GENOMIC DNA]</scope>
    <source>
        <strain evidence="2 3">UAMH 11012</strain>
    </source>
</reference>
<evidence type="ECO:0000313" key="3">
    <source>
        <dbReference type="Proteomes" id="UP000184330"/>
    </source>
</evidence>
<dbReference type="AlphaFoldDB" id="A0A1L7WFV2"/>
<evidence type="ECO:0000256" key="1">
    <source>
        <dbReference type="SAM" id="MobiDB-lite"/>
    </source>
</evidence>